<gene>
    <name evidence="1" type="ORF">CQA57_03495</name>
</gene>
<dbReference type="PROSITE" id="PS51257">
    <property type="entry name" value="PROKAR_LIPOPROTEIN"/>
    <property type="match status" value="1"/>
</dbReference>
<sequence length="164" mass="18664">MKFVFVVFLILFSGCGYKPVAHFAKRALGDSIYVSLKVNVANTESSVEIKDLLNKLIATRFQKNLVEKQEADTIVNLEILNVTDTSIATNTDGFTTFYRVNIRVKFEFTNQKKETKLFYNSAYQDYAVSLEDPLITYNNKLEAIKEASNQCIDSFLTQIAYQGK</sequence>
<evidence type="ECO:0000313" key="1">
    <source>
        <dbReference type="EMBL" id="RDU74023.1"/>
    </source>
</evidence>
<dbReference type="EMBL" id="NXLX01000006">
    <property type="protein sequence ID" value="RDU74023.1"/>
    <property type="molecule type" value="Genomic_DNA"/>
</dbReference>
<evidence type="ECO:0008006" key="3">
    <source>
        <dbReference type="Google" id="ProtNLM"/>
    </source>
</evidence>
<proteinExistence type="predicted"/>
<comment type="caution">
    <text evidence="1">The sequence shown here is derived from an EMBL/GenBank/DDBJ whole genome shotgun (WGS) entry which is preliminary data.</text>
</comment>
<dbReference type="GO" id="GO:0043165">
    <property type="term" value="P:Gram-negative-bacterium-type cell outer membrane assembly"/>
    <property type="evidence" value="ECO:0007669"/>
    <property type="project" value="InterPro"/>
</dbReference>
<dbReference type="OrthoDB" id="5347351at2"/>
<accession>A0A3D8J952</accession>
<dbReference type="Gene3D" id="3.30.160.150">
    <property type="entry name" value="Lipoprotein like domain"/>
    <property type="match status" value="1"/>
</dbReference>
<keyword evidence="2" id="KW-1185">Reference proteome</keyword>
<name>A0A3D8J952_9HELI</name>
<dbReference type="InterPro" id="IPR007485">
    <property type="entry name" value="LPS_assembly_LptE"/>
</dbReference>
<dbReference type="GO" id="GO:0019867">
    <property type="term" value="C:outer membrane"/>
    <property type="evidence" value="ECO:0007669"/>
    <property type="project" value="InterPro"/>
</dbReference>
<dbReference type="AlphaFoldDB" id="A0A3D8J952"/>
<dbReference type="RefSeq" id="WP_115578853.1">
    <property type="nucleotide sequence ID" value="NZ_NXLX01000006.1"/>
</dbReference>
<reference evidence="1 2" key="1">
    <citation type="submission" date="2018-04" db="EMBL/GenBank/DDBJ databases">
        <title>Novel Campyloabacter and Helicobacter Species and Strains.</title>
        <authorList>
            <person name="Mannion A.J."/>
            <person name="Shen Z."/>
            <person name="Fox J.G."/>
        </authorList>
    </citation>
    <scope>NUCLEOTIDE SEQUENCE [LARGE SCALE GENOMIC DNA]</scope>
    <source>
        <strain evidence="1 2">MIT 04-9362</strain>
    </source>
</reference>
<dbReference type="Pfam" id="PF04390">
    <property type="entry name" value="LptE"/>
    <property type="match status" value="1"/>
</dbReference>
<protein>
    <recommendedName>
        <fullName evidence="3">Lipoprotein</fullName>
    </recommendedName>
</protein>
<organism evidence="1 2">
    <name type="scientific">Helicobacter anseris</name>
    <dbReference type="NCBI Taxonomy" id="375926"/>
    <lineage>
        <taxon>Bacteria</taxon>
        <taxon>Pseudomonadati</taxon>
        <taxon>Campylobacterota</taxon>
        <taxon>Epsilonproteobacteria</taxon>
        <taxon>Campylobacterales</taxon>
        <taxon>Helicobacteraceae</taxon>
        <taxon>Helicobacter</taxon>
    </lineage>
</organism>
<dbReference type="Proteomes" id="UP000256695">
    <property type="component" value="Unassembled WGS sequence"/>
</dbReference>
<evidence type="ECO:0000313" key="2">
    <source>
        <dbReference type="Proteomes" id="UP000256695"/>
    </source>
</evidence>